<dbReference type="PANTHER" id="PTHR30246:SF1">
    <property type="entry name" value="2-DEHYDRO-3-DEOXY-6-PHOSPHOGALACTONATE ALDOLASE-RELATED"/>
    <property type="match status" value="1"/>
</dbReference>
<name>A0ABN0XXQ2_9BACL</name>
<keyword evidence="7" id="KW-1185">Reference proteome</keyword>
<comment type="similarity">
    <text evidence="2">Belongs to the KHG/KDPG aldolase family.</text>
</comment>
<evidence type="ECO:0000313" key="6">
    <source>
        <dbReference type="EMBL" id="GAA0376070.1"/>
    </source>
</evidence>
<dbReference type="NCBIfam" id="TIGR01182">
    <property type="entry name" value="eda"/>
    <property type="match status" value="1"/>
</dbReference>
<evidence type="ECO:0000256" key="1">
    <source>
        <dbReference type="ARBA" id="ARBA00004761"/>
    </source>
</evidence>
<accession>A0ABN0XXQ2</accession>
<comment type="pathway">
    <text evidence="1">Carbohydrate acid metabolism.</text>
</comment>
<dbReference type="PANTHER" id="PTHR30246">
    <property type="entry name" value="2-KETO-3-DEOXY-6-PHOSPHOGLUCONATE ALDOLASE"/>
    <property type="match status" value="1"/>
</dbReference>
<reference evidence="6 7" key="1">
    <citation type="journal article" date="2019" name="Int. J. Syst. Evol. Microbiol.">
        <title>The Global Catalogue of Microorganisms (GCM) 10K type strain sequencing project: providing services to taxonomists for standard genome sequencing and annotation.</title>
        <authorList>
            <consortium name="The Broad Institute Genomics Platform"/>
            <consortium name="The Broad Institute Genome Sequencing Center for Infectious Disease"/>
            <person name="Wu L."/>
            <person name="Ma J."/>
        </authorList>
    </citation>
    <scope>NUCLEOTIDE SEQUENCE [LARGE SCALE GENOMIC DNA]</scope>
    <source>
        <strain evidence="6 7">JCM 12774</strain>
    </source>
</reference>
<evidence type="ECO:0000256" key="4">
    <source>
        <dbReference type="ARBA" id="ARBA00023239"/>
    </source>
</evidence>
<evidence type="ECO:0000256" key="2">
    <source>
        <dbReference type="ARBA" id="ARBA00006906"/>
    </source>
</evidence>
<dbReference type="SUPFAM" id="SSF51569">
    <property type="entry name" value="Aldolase"/>
    <property type="match status" value="1"/>
</dbReference>
<dbReference type="EMBL" id="BAAACX010000004">
    <property type="protein sequence ID" value="GAA0376070.1"/>
    <property type="molecule type" value="Genomic_DNA"/>
</dbReference>
<sequence length="233" mass="25282">MSILEVLNREKIMAMIRGLRPDTVDRTVEALVQGGIRFLEVTTNTEGVYELVERLRQRYEGQLLIGIGTVLDADMAAKSIDAGAQFIVSPNLDEEVIAYGLRHEIDVFPGVMTPTEIVRAVNVGAKAVKVFPTGSLGGAAYLKEVRAPLDHIPMIASGSVGLNNLRNILDAGAIGVGIGGNLVKRQWIEAERFNEIQKLAREFMDIVAEFQAQSTGFLLSSSVAMEDPQGSRS</sequence>
<dbReference type="Pfam" id="PF01081">
    <property type="entry name" value="Aldolase"/>
    <property type="match status" value="1"/>
</dbReference>
<dbReference type="Proteomes" id="UP001500340">
    <property type="component" value="Unassembled WGS sequence"/>
</dbReference>
<comment type="caution">
    <text evidence="6">The sequence shown here is derived from an EMBL/GenBank/DDBJ whole genome shotgun (WGS) entry which is preliminary data.</text>
</comment>
<evidence type="ECO:0000256" key="3">
    <source>
        <dbReference type="ARBA" id="ARBA00011233"/>
    </source>
</evidence>
<protein>
    <submittedName>
        <fullName evidence="6">Bifunctional 4-hydroxy-2-oxoglutarate aldolase/2-dehydro-3-deoxy-phosphogluconate aldolase</fullName>
    </submittedName>
</protein>
<evidence type="ECO:0000256" key="5">
    <source>
        <dbReference type="ARBA" id="ARBA00023277"/>
    </source>
</evidence>
<proteinExistence type="inferred from homology"/>
<evidence type="ECO:0000313" key="7">
    <source>
        <dbReference type="Proteomes" id="UP001500340"/>
    </source>
</evidence>
<dbReference type="CDD" id="cd00452">
    <property type="entry name" value="KDPG_aldolase"/>
    <property type="match status" value="1"/>
</dbReference>
<dbReference type="Gene3D" id="3.20.20.70">
    <property type="entry name" value="Aldolase class I"/>
    <property type="match status" value="1"/>
</dbReference>
<dbReference type="InterPro" id="IPR000887">
    <property type="entry name" value="Aldlse_KDPG_KHG"/>
</dbReference>
<comment type="subunit">
    <text evidence="3">Homotrimer.</text>
</comment>
<dbReference type="RefSeq" id="WP_343856845.1">
    <property type="nucleotide sequence ID" value="NZ_BAAACX010000004.1"/>
</dbReference>
<keyword evidence="5" id="KW-0119">Carbohydrate metabolism</keyword>
<organism evidence="6 7">
    <name type="scientific">Paenibacillus motobuensis</name>
    <dbReference type="NCBI Taxonomy" id="295324"/>
    <lineage>
        <taxon>Bacteria</taxon>
        <taxon>Bacillati</taxon>
        <taxon>Bacillota</taxon>
        <taxon>Bacilli</taxon>
        <taxon>Bacillales</taxon>
        <taxon>Paenibacillaceae</taxon>
        <taxon>Paenibacillus</taxon>
    </lineage>
</organism>
<dbReference type="InterPro" id="IPR013785">
    <property type="entry name" value="Aldolase_TIM"/>
</dbReference>
<keyword evidence="4" id="KW-0456">Lyase</keyword>
<gene>
    <name evidence="6" type="primary">eda</name>
    <name evidence="6" type="ORF">GCM10008933_04070</name>
</gene>